<proteinExistence type="predicted"/>
<name>A0A1E5FW13_VIBSP</name>
<dbReference type="AlphaFoldDB" id="A0A1E5FW13"/>
<dbReference type="Proteomes" id="UP000094802">
    <property type="component" value="Unassembled WGS sequence"/>
</dbReference>
<evidence type="ECO:0000313" key="3">
    <source>
        <dbReference type="Proteomes" id="UP000094802"/>
    </source>
</evidence>
<gene>
    <name evidence="2" type="ORF">A142_16215</name>
</gene>
<feature type="region of interest" description="Disordered" evidence="1">
    <location>
        <begin position="68"/>
        <end position="106"/>
    </location>
</feature>
<dbReference type="EMBL" id="AJZD02000038">
    <property type="protein sequence ID" value="OEF94696.1"/>
    <property type="molecule type" value="Genomic_DNA"/>
</dbReference>
<reference evidence="2 3" key="1">
    <citation type="journal article" date="2012" name="Science">
        <title>Ecological populations of bacteria act as socially cohesive units of antibiotic production and resistance.</title>
        <authorList>
            <person name="Cordero O.X."/>
            <person name="Wildschutte H."/>
            <person name="Kirkup B."/>
            <person name="Proehl S."/>
            <person name="Ngo L."/>
            <person name="Hussain F."/>
            <person name="Le Roux F."/>
            <person name="Mincer T."/>
            <person name="Polz M.F."/>
        </authorList>
    </citation>
    <scope>NUCLEOTIDE SEQUENCE [LARGE SCALE GENOMIC DNA]</scope>
    <source>
        <strain evidence="2 3">12E03</strain>
    </source>
</reference>
<sequence>MWGDNPRSYCIGDRSSGAACNMEPSSVSISVEAGRWTNKFYYTGSTCGFDQINRYSGDVPELFPFEGDVNQNGVQDDLEDWDGDGIRNGEDPDPYSNDNQVTDADGNNVPDNLDTYYDSLEEAKDILNCNVNDDSCGSYHSVMNKLNRNNSDLARIISNLSQRNLTRDDFNRAITQLINTQKTNDSSFAHKIDSLTAAQGGLENTVRDSVWAARQDIKIRLDDRYNQTFNRFDDLDEEVSIVKRNTQSIIHSISDFPAGGGGALTDAQSNWLLDSVRNSVSNMTKNDQVIAGQETERDLMVTLNRDLVSKIQALEVSGGGLTDQQKTQLRNAAKANLNNKLLKTMSSDISNVEEKVLSNNAMIDGLYYEFEDINSKIDSLGSPDLSGVESSLSDLSAKIDGLEVGDMSGVEGKIDDLIKGITNNNNFVEPSSSFTGEGFIVTPTDIAEVQNEVLEIKQEMADEFEKFKTLFSI</sequence>
<evidence type="ECO:0000313" key="2">
    <source>
        <dbReference type="EMBL" id="OEF94696.1"/>
    </source>
</evidence>
<accession>A0A1E5FW13</accession>
<organism evidence="2 3">
    <name type="scientific">Vibrio splendidus 12E03</name>
    <dbReference type="NCBI Taxonomy" id="1191305"/>
    <lineage>
        <taxon>Bacteria</taxon>
        <taxon>Pseudomonadati</taxon>
        <taxon>Pseudomonadota</taxon>
        <taxon>Gammaproteobacteria</taxon>
        <taxon>Vibrionales</taxon>
        <taxon>Vibrionaceae</taxon>
        <taxon>Vibrio</taxon>
    </lineage>
</organism>
<comment type="caution">
    <text evidence="2">The sequence shown here is derived from an EMBL/GenBank/DDBJ whole genome shotgun (WGS) entry which is preliminary data.</text>
</comment>
<evidence type="ECO:0000256" key="1">
    <source>
        <dbReference type="SAM" id="MobiDB-lite"/>
    </source>
</evidence>
<protein>
    <submittedName>
        <fullName evidence="2">Uncharacterized protein</fullName>
    </submittedName>
</protein>
<feature type="non-terminal residue" evidence="2">
    <location>
        <position position="473"/>
    </location>
</feature>